<name>A0AAV7T0Y1_PLEWA</name>
<accession>A0AAV7T0Y1</accession>
<protein>
    <submittedName>
        <fullName evidence="2">Uncharacterized protein</fullName>
    </submittedName>
</protein>
<sequence>MAAPSPLLRGLPSHAASPGTGCGSAPPPLLRKGGSRRPVRRARAPPGRIASPAQAGRTRSAATLGPTRGPGSPRDERPQVRSGASEPNPLLRTSRIKSGEPSRIQVPPPGQEQSFGVDPPGDGTLTGIRDFHNLNIVVGGGLSKFKYLQMKSWVGNVTEEVGSTNGLVDQMQLDVPMKKEVARWYWLIMDIVDGEFNLREEIWRECLLEPQLKDLWQVSTTPSV</sequence>
<dbReference type="Proteomes" id="UP001066276">
    <property type="component" value="Chromosome 4_1"/>
</dbReference>
<evidence type="ECO:0000313" key="2">
    <source>
        <dbReference type="EMBL" id="KAJ1170067.1"/>
    </source>
</evidence>
<keyword evidence="3" id="KW-1185">Reference proteome</keyword>
<feature type="compositionally biased region" description="Low complexity" evidence="1">
    <location>
        <begin position="44"/>
        <end position="53"/>
    </location>
</feature>
<comment type="caution">
    <text evidence="2">The sequence shown here is derived from an EMBL/GenBank/DDBJ whole genome shotgun (WGS) entry which is preliminary data.</text>
</comment>
<gene>
    <name evidence="2" type="ORF">NDU88_001948</name>
</gene>
<dbReference type="EMBL" id="JANPWB010000007">
    <property type="protein sequence ID" value="KAJ1170067.1"/>
    <property type="molecule type" value="Genomic_DNA"/>
</dbReference>
<reference evidence="2" key="1">
    <citation type="journal article" date="2022" name="bioRxiv">
        <title>Sequencing and chromosome-scale assembly of the giantPleurodeles waltlgenome.</title>
        <authorList>
            <person name="Brown T."/>
            <person name="Elewa A."/>
            <person name="Iarovenko S."/>
            <person name="Subramanian E."/>
            <person name="Araus A.J."/>
            <person name="Petzold A."/>
            <person name="Susuki M."/>
            <person name="Suzuki K.-i.T."/>
            <person name="Hayashi T."/>
            <person name="Toyoda A."/>
            <person name="Oliveira C."/>
            <person name="Osipova E."/>
            <person name="Leigh N.D."/>
            <person name="Simon A."/>
            <person name="Yun M.H."/>
        </authorList>
    </citation>
    <scope>NUCLEOTIDE SEQUENCE</scope>
    <source>
        <strain evidence="2">20211129_DDA</strain>
        <tissue evidence="2">Liver</tissue>
    </source>
</reference>
<evidence type="ECO:0000313" key="3">
    <source>
        <dbReference type="Proteomes" id="UP001066276"/>
    </source>
</evidence>
<evidence type="ECO:0000256" key="1">
    <source>
        <dbReference type="SAM" id="MobiDB-lite"/>
    </source>
</evidence>
<dbReference type="AlphaFoldDB" id="A0AAV7T0Y1"/>
<feature type="compositionally biased region" description="Basic residues" evidence="1">
    <location>
        <begin position="33"/>
        <end position="43"/>
    </location>
</feature>
<proteinExistence type="predicted"/>
<feature type="region of interest" description="Disordered" evidence="1">
    <location>
        <begin position="1"/>
        <end position="122"/>
    </location>
</feature>
<organism evidence="2 3">
    <name type="scientific">Pleurodeles waltl</name>
    <name type="common">Iberian ribbed newt</name>
    <dbReference type="NCBI Taxonomy" id="8319"/>
    <lineage>
        <taxon>Eukaryota</taxon>
        <taxon>Metazoa</taxon>
        <taxon>Chordata</taxon>
        <taxon>Craniata</taxon>
        <taxon>Vertebrata</taxon>
        <taxon>Euteleostomi</taxon>
        <taxon>Amphibia</taxon>
        <taxon>Batrachia</taxon>
        <taxon>Caudata</taxon>
        <taxon>Salamandroidea</taxon>
        <taxon>Salamandridae</taxon>
        <taxon>Pleurodelinae</taxon>
        <taxon>Pleurodeles</taxon>
    </lineage>
</organism>